<comment type="caution">
    <text evidence="3">The sequence shown here is derived from an EMBL/GenBank/DDBJ whole genome shotgun (WGS) entry which is preliminary data.</text>
</comment>
<evidence type="ECO:0000259" key="2">
    <source>
        <dbReference type="Pfam" id="PF00892"/>
    </source>
</evidence>
<feature type="transmembrane region" description="Helical" evidence="1">
    <location>
        <begin position="192"/>
        <end position="211"/>
    </location>
</feature>
<feature type="transmembrane region" description="Helical" evidence="1">
    <location>
        <begin position="47"/>
        <end position="70"/>
    </location>
</feature>
<dbReference type="GO" id="GO:0016020">
    <property type="term" value="C:membrane"/>
    <property type="evidence" value="ECO:0007669"/>
    <property type="project" value="InterPro"/>
</dbReference>
<reference evidence="3 4" key="1">
    <citation type="submission" date="2013-02" db="EMBL/GenBank/DDBJ databases">
        <authorList>
            <person name="Fiebig A."/>
            <person name="Goeker M."/>
            <person name="Klenk H.-P.P."/>
        </authorList>
    </citation>
    <scope>NUCLEOTIDE SEQUENCE [LARGE SCALE GENOMIC DNA]</scope>
    <source>
        <strain evidence="3 4">DSM 19309</strain>
    </source>
</reference>
<evidence type="ECO:0000256" key="1">
    <source>
        <dbReference type="SAM" id="Phobius"/>
    </source>
</evidence>
<evidence type="ECO:0000313" key="4">
    <source>
        <dbReference type="Proteomes" id="UP000019666"/>
    </source>
</evidence>
<dbReference type="SUPFAM" id="SSF103481">
    <property type="entry name" value="Multidrug resistance efflux transporter EmrE"/>
    <property type="match status" value="2"/>
</dbReference>
<dbReference type="InterPro" id="IPR000620">
    <property type="entry name" value="EamA_dom"/>
</dbReference>
<dbReference type="Proteomes" id="UP000019666">
    <property type="component" value="Unassembled WGS sequence"/>
</dbReference>
<feature type="transmembrane region" description="Helical" evidence="1">
    <location>
        <begin position="108"/>
        <end position="130"/>
    </location>
</feature>
<dbReference type="EMBL" id="AOSK01000064">
    <property type="protein sequence ID" value="EYD75877.1"/>
    <property type="molecule type" value="Genomic_DNA"/>
</dbReference>
<feature type="transmembrane region" description="Helical" evidence="1">
    <location>
        <begin position="161"/>
        <end position="180"/>
    </location>
</feature>
<protein>
    <recommendedName>
        <fullName evidence="2">EamA domain-containing protein</fullName>
    </recommendedName>
</protein>
<proteinExistence type="predicted"/>
<gene>
    <name evidence="3" type="ORF">Rumeso_02495</name>
</gene>
<keyword evidence="1" id="KW-0472">Membrane</keyword>
<dbReference type="RefSeq" id="WP_211262853.1">
    <property type="nucleotide sequence ID" value="NZ_KK088569.1"/>
</dbReference>
<feature type="transmembrane region" description="Helical" evidence="1">
    <location>
        <begin position="12"/>
        <end position="35"/>
    </location>
</feature>
<evidence type="ECO:0000313" key="3">
    <source>
        <dbReference type="EMBL" id="EYD75877.1"/>
    </source>
</evidence>
<organism evidence="3 4">
    <name type="scientific">Rubellimicrobium mesophilum DSM 19309</name>
    <dbReference type="NCBI Taxonomy" id="442562"/>
    <lineage>
        <taxon>Bacteria</taxon>
        <taxon>Pseudomonadati</taxon>
        <taxon>Pseudomonadota</taxon>
        <taxon>Alphaproteobacteria</taxon>
        <taxon>Rhodobacterales</taxon>
        <taxon>Roseobacteraceae</taxon>
        <taxon>Rubellimicrobium</taxon>
    </lineage>
</organism>
<feature type="transmembrane region" description="Helical" evidence="1">
    <location>
        <begin position="82"/>
        <end position="102"/>
    </location>
</feature>
<keyword evidence="1" id="KW-1133">Transmembrane helix</keyword>
<feature type="transmembrane region" description="Helical" evidence="1">
    <location>
        <begin position="277"/>
        <end position="295"/>
    </location>
</feature>
<feature type="transmembrane region" description="Helical" evidence="1">
    <location>
        <begin position="252"/>
        <end position="271"/>
    </location>
</feature>
<dbReference type="AlphaFoldDB" id="A0A017HN12"/>
<dbReference type="HOGENOM" id="CLU_032828_2_2_5"/>
<sequence>MTMTTSVPMGGTGLVLGRSLRGVLLYAAAVLFFATMDTTTKTLAAHWAVPLIVAARYLSNLALMAAVLGPSQGRRLVRTHRTGLVLLRGLALAVASLTFALALERMPVAETTAVTFLLPILVVLVAGPLLGERIGRLGWVAAAAGFAGVLLIVRPGSGLDAVGVGFVLLNVLAGLAYQLLSRLLAGTESTLAMLFLTALVGSVAFGLALPWTWGGPMPTPGQLLLFLSLGVTGGVGHYLLTSAYRYAPASLLAPVQYLQLVWAALLGWLVFGHVPDAVSGLGMAVVVGSGLMVALRSRHAPR</sequence>
<feature type="transmembrane region" description="Helical" evidence="1">
    <location>
        <begin position="223"/>
        <end position="240"/>
    </location>
</feature>
<dbReference type="STRING" id="442562.Rumeso_02495"/>
<feature type="domain" description="EamA" evidence="2">
    <location>
        <begin position="164"/>
        <end position="293"/>
    </location>
</feature>
<keyword evidence="4" id="KW-1185">Reference proteome</keyword>
<dbReference type="InterPro" id="IPR037185">
    <property type="entry name" value="EmrE-like"/>
</dbReference>
<accession>A0A017HN12</accession>
<dbReference type="PANTHER" id="PTHR22911:SF103">
    <property type="entry name" value="BLR2811 PROTEIN"/>
    <property type="match status" value="1"/>
</dbReference>
<feature type="domain" description="EamA" evidence="2">
    <location>
        <begin position="21"/>
        <end position="153"/>
    </location>
</feature>
<keyword evidence="1" id="KW-0812">Transmembrane</keyword>
<feature type="transmembrane region" description="Helical" evidence="1">
    <location>
        <begin position="137"/>
        <end position="155"/>
    </location>
</feature>
<dbReference type="Pfam" id="PF00892">
    <property type="entry name" value="EamA"/>
    <property type="match status" value="2"/>
</dbReference>
<name>A0A017HN12_9RHOB</name>
<dbReference type="PANTHER" id="PTHR22911">
    <property type="entry name" value="ACYL-MALONYL CONDENSING ENZYME-RELATED"/>
    <property type="match status" value="1"/>
</dbReference>